<dbReference type="InterPro" id="IPR003744">
    <property type="entry name" value="YhhQ"/>
</dbReference>
<keyword evidence="1" id="KW-0812">Transmembrane</keyword>
<proteinExistence type="inferred from homology"/>
<feature type="transmembrane region" description="Helical" evidence="1">
    <location>
        <begin position="12"/>
        <end position="30"/>
    </location>
</feature>
<protein>
    <recommendedName>
        <fullName evidence="1">Probable queuosine precursor transporter</fullName>
        <shortName evidence="1">Q precursor transporter</shortName>
    </recommendedName>
</protein>
<dbReference type="GO" id="GO:0022857">
    <property type="term" value="F:transmembrane transporter activity"/>
    <property type="evidence" value="ECO:0007669"/>
    <property type="project" value="UniProtKB-UniRule"/>
</dbReference>
<comment type="similarity">
    <text evidence="1">Belongs to the vitamin uptake transporter (VUT/ECF) (TC 2.A.88) family. Q precursor transporter subfamily.</text>
</comment>
<evidence type="ECO:0000313" key="2">
    <source>
        <dbReference type="EMBL" id="GLK54375.1"/>
    </source>
</evidence>
<feature type="transmembrane region" description="Helical" evidence="1">
    <location>
        <begin position="71"/>
        <end position="87"/>
    </location>
</feature>
<comment type="caution">
    <text evidence="1">Lacks conserved residue(s) required for the propagation of feature annotation.</text>
</comment>
<keyword evidence="1" id="KW-0813">Transport</keyword>
<keyword evidence="1" id="KW-0472">Membrane</keyword>
<dbReference type="EMBL" id="BSFF01000001">
    <property type="protein sequence ID" value="GLK54375.1"/>
    <property type="molecule type" value="Genomic_DNA"/>
</dbReference>
<keyword evidence="1" id="KW-1003">Cell membrane</keyword>
<dbReference type="NCBIfam" id="TIGR00697">
    <property type="entry name" value="queuosine precursor transporter"/>
    <property type="match status" value="2"/>
</dbReference>
<reference evidence="2" key="3">
    <citation type="submission" date="2023-01" db="EMBL/GenBank/DDBJ databases">
        <authorList>
            <person name="Sun Q."/>
            <person name="Evtushenko L."/>
        </authorList>
    </citation>
    <scope>NUCLEOTIDE SEQUENCE</scope>
    <source>
        <strain evidence="2">VKM B-1606</strain>
    </source>
</reference>
<keyword evidence="1" id="KW-1133">Transmembrane helix</keyword>
<accession>A0A9W6ISE9</accession>
<dbReference type="Pfam" id="PF02592">
    <property type="entry name" value="Vut_1"/>
    <property type="match status" value="2"/>
</dbReference>
<evidence type="ECO:0000256" key="1">
    <source>
        <dbReference type="HAMAP-Rule" id="MF_02088"/>
    </source>
</evidence>
<sequence>MARPAVDPVSLIFPAAAMALVVAASNVLVQHPVEAFGLGDKLTWGAFTYPLAFLVTDLTNRRFGSAVARRVVYVGFAVAVLLSLGLATLRIAIASGAAFLFGQLLDVAVFSKLRRLAWWRAPLAASLLGSAVDTAVFFTLAFAGDAAMSAPVTPFGGAVAVPLWISLAGFDFLVKVLGALVLLAPYGALMRAIRPFEAATALHPLESRARP</sequence>
<dbReference type="Proteomes" id="UP001143400">
    <property type="component" value="Unassembled WGS sequence"/>
</dbReference>
<name>A0A9W6ISE9_9HYPH</name>
<feature type="transmembrane region" description="Helical" evidence="1">
    <location>
        <begin position="163"/>
        <end position="184"/>
    </location>
</feature>
<comment type="subcellular location">
    <subcellularLocation>
        <location evidence="1">Cell inner membrane</location>
        <topology evidence="1">Multi-pass membrane protein</topology>
    </subcellularLocation>
</comment>
<dbReference type="EMBL" id="JAFBCY010000002">
    <property type="protein sequence ID" value="MBM7851317.1"/>
    <property type="molecule type" value="Genomic_DNA"/>
</dbReference>
<organism evidence="2 5">
    <name type="scientific">Methylopila capsulata</name>
    <dbReference type="NCBI Taxonomy" id="61654"/>
    <lineage>
        <taxon>Bacteria</taxon>
        <taxon>Pseudomonadati</taxon>
        <taxon>Pseudomonadota</taxon>
        <taxon>Alphaproteobacteria</taxon>
        <taxon>Hyphomicrobiales</taxon>
        <taxon>Methylopilaceae</taxon>
        <taxon>Methylopila</taxon>
    </lineage>
</organism>
<evidence type="ECO:0000313" key="3">
    <source>
        <dbReference type="EMBL" id="MBM7851317.1"/>
    </source>
</evidence>
<comment type="function">
    <text evidence="1">Involved in the import of queuosine (Q) precursors, required for Q precursor salvage.</text>
</comment>
<reference evidence="2" key="1">
    <citation type="journal article" date="2014" name="Int. J. Syst. Evol. Microbiol.">
        <title>Complete genome sequence of Corynebacterium casei LMG S-19264T (=DSM 44701T), isolated from a smear-ripened cheese.</title>
        <authorList>
            <consortium name="US DOE Joint Genome Institute (JGI-PGF)"/>
            <person name="Walter F."/>
            <person name="Albersmeier A."/>
            <person name="Kalinowski J."/>
            <person name="Ruckert C."/>
        </authorList>
    </citation>
    <scope>NUCLEOTIDE SEQUENCE</scope>
    <source>
        <strain evidence="2">VKM B-1606</strain>
    </source>
</reference>
<dbReference type="PANTHER" id="PTHR34300:SF1">
    <property type="entry name" value="QUEUOSINE PRECURSOR TRANSPORTER"/>
    <property type="match status" value="1"/>
</dbReference>
<reference evidence="3 4" key="2">
    <citation type="submission" date="2021-01" db="EMBL/GenBank/DDBJ databases">
        <title>Genomic Encyclopedia of Type Strains, Phase IV (KMG-IV): sequencing the most valuable type-strain genomes for metagenomic binning, comparative biology and taxonomic classification.</title>
        <authorList>
            <person name="Goeker M."/>
        </authorList>
    </citation>
    <scope>NUCLEOTIDE SEQUENCE [LARGE SCALE GENOMIC DNA]</scope>
    <source>
        <strain evidence="3 4">DSM 6130</strain>
    </source>
</reference>
<dbReference type="PANTHER" id="PTHR34300">
    <property type="entry name" value="QUEUOSINE PRECURSOR TRANSPORTER-RELATED"/>
    <property type="match status" value="1"/>
</dbReference>
<dbReference type="GO" id="GO:0005886">
    <property type="term" value="C:plasma membrane"/>
    <property type="evidence" value="ECO:0007669"/>
    <property type="project" value="UniProtKB-SubCell"/>
</dbReference>
<evidence type="ECO:0000313" key="4">
    <source>
        <dbReference type="Proteomes" id="UP000758856"/>
    </source>
</evidence>
<dbReference type="HAMAP" id="MF_02088">
    <property type="entry name" value="Q_prec_transport"/>
    <property type="match status" value="1"/>
</dbReference>
<keyword evidence="4" id="KW-1185">Reference proteome</keyword>
<gene>
    <name evidence="2" type="ORF">GCM10008170_03940</name>
    <name evidence="3" type="ORF">JOD31_001542</name>
</gene>
<dbReference type="Proteomes" id="UP000758856">
    <property type="component" value="Unassembled WGS sequence"/>
</dbReference>
<evidence type="ECO:0000313" key="5">
    <source>
        <dbReference type="Proteomes" id="UP001143400"/>
    </source>
</evidence>
<dbReference type="AlphaFoldDB" id="A0A9W6ISE9"/>
<keyword evidence="1" id="KW-0997">Cell inner membrane</keyword>
<comment type="caution">
    <text evidence="2">The sequence shown here is derived from an EMBL/GenBank/DDBJ whole genome shotgun (WGS) entry which is preliminary data.</text>
</comment>
<dbReference type="RefSeq" id="WP_204949706.1">
    <property type="nucleotide sequence ID" value="NZ_BSFF01000001.1"/>
</dbReference>